<dbReference type="PROSITE" id="PS50943">
    <property type="entry name" value="HTH_CROC1"/>
    <property type="match status" value="1"/>
</dbReference>
<dbReference type="SMART" id="SM00470">
    <property type="entry name" value="ParB"/>
    <property type="match status" value="1"/>
</dbReference>
<evidence type="ECO:0000256" key="8">
    <source>
        <dbReference type="SAM" id="Coils"/>
    </source>
</evidence>
<evidence type="ECO:0000313" key="10">
    <source>
        <dbReference type="EMBL" id="KXG76382.1"/>
    </source>
</evidence>
<name>A0A140L757_9FIRM</name>
<dbReference type="RefSeq" id="WP_222926426.1">
    <property type="nucleotide sequence ID" value="NZ_LOED01000020.1"/>
</dbReference>
<dbReference type="GO" id="GO:0003677">
    <property type="term" value="F:DNA binding"/>
    <property type="evidence" value="ECO:0007669"/>
    <property type="project" value="UniProtKB-KW"/>
</dbReference>
<dbReference type="InterPro" id="IPR023705">
    <property type="entry name" value="Nucleoid_occlusion_protein"/>
</dbReference>
<keyword evidence="5" id="KW-0238">DNA-binding</keyword>
<dbReference type="InterPro" id="IPR001387">
    <property type="entry name" value="Cro/C1-type_HTH"/>
</dbReference>
<dbReference type="Pfam" id="PF17762">
    <property type="entry name" value="HTH_ParB"/>
    <property type="match status" value="1"/>
</dbReference>
<dbReference type="InterPro" id="IPR004437">
    <property type="entry name" value="ParB/RepB/Spo0J"/>
</dbReference>
<dbReference type="CDD" id="cd00093">
    <property type="entry name" value="HTH_XRE"/>
    <property type="match status" value="1"/>
</dbReference>
<dbReference type="GO" id="GO:0007059">
    <property type="term" value="P:chromosome segregation"/>
    <property type="evidence" value="ECO:0007669"/>
    <property type="project" value="TreeGrafter"/>
</dbReference>
<dbReference type="FunFam" id="3.90.1530.30:FF:000001">
    <property type="entry name" value="Chromosome partitioning protein ParB"/>
    <property type="match status" value="1"/>
</dbReference>
<evidence type="ECO:0000256" key="5">
    <source>
        <dbReference type="ARBA" id="ARBA00023125"/>
    </source>
</evidence>
<evidence type="ECO:0000313" key="11">
    <source>
        <dbReference type="Proteomes" id="UP000070427"/>
    </source>
</evidence>
<dbReference type="Pfam" id="PF02195">
    <property type="entry name" value="ParB_N"/>
    <property type="match status" value="1"/>
</dbReference>
<keyword evidence="3" id="KW-0963">Cytoplasm</keyword>
<keyword evidence="7" id="KW-0131">Cell cycle</keyword>
<dbReference type="InterPro" id="IPR036086">
    <property type="entry name" value="ParB/Sulfiredoxin_sf"/>
</dbReference>
<keyword evidence="6" id="KW-0717">Septation</keyword>
<gene>
    <name evidence="10" type="primary">noc</name>
    <name evidence="10" type="ORF">AN618_16220</name>
</gene>
<keyword evidence="4" id="KW-0132">Cell division</keyword>
<accession>A0A140L757</accession>
<evidence type="ECO:0000256" key="3">
    <source>
        <dbReference type="ARBA" id="ARBA00022490"/>
    </source>
</evidence>
<dbReference type="GO" id="GO:0045881">
    <property type="term" value="P:positive regulation of sporulation resulting in formation of a cellular spore"/>
    <property type="evidence" value="ECO:0007669"/>
    <property type="project" value="TreeGrafter"/>
</dbReference>
<dbReference type="GO" id="GO:0000917">
    <property type="term" value="P:division septum assembly"/>
    <property type="evidence" value="ECO:0007669"/>
    <property type="project" value="UniProtKB-KW"/>
</dbReference>
<comment type="subcellular location">
    <subcellularLocation>
        <location evidence="1">Cytoplasm</location>
        <location evidence="1">Nucleoid</location>
    </subcellularLocation>
</comment>
<protein>
    <submittedName>
        <fullName evidence="10">Nucleoid occlusion protein</fullName>
    </submittedName>
</protein>
<dbReference type="Proteomes" id="UP000070427">
    <property type="component" value="Unassembled WGS sequence"/>
</dbReference>
<dbReference type="GO" id="GO:0009295">
    <property type="term" value="C:nucleoid"/>
    <property type="evidence" value="ECO:0007669"/>
    <property type="project" value="UniProtKB-SubCell"/>
</dbReference>
<dbReference type="EMBL" id="LOED01000020">
    <property type="protein sequence ID" value="KXG76382.1"/>
    <property type="molecule type" value="Genomic_DNA"/>
</dbReference>
<dbReference type="CDD" id="cd16393">
    <property type="entry name" value="SPO0J_N"/>
    <property type="match status" value="1"/>
</dbReference>
<dbReference type="InterPro" id="IPR050336">
    <property type="entry name" value="Chromosome_partition/occlusion"/>
</dbReference>
<dbReference type="FunFam" id="1.10.10.2830:FF:000001">
    <property type="entry name" value="Chromosome partitioning protein ParB"/>
    <property type="match status" value="1"/>
</dbReference>
<evidence type="ECO:0000256" key="4">
    <source>
        <dbReference type="ARBA" id="ARBA00022618"/>
    </source>
</evidence>
<keyword evidence="11" id="KW-1185">Reference proteome</keyword>
<dbReference type="Gene3D" id="3.90.1530.30">
    <property type="match status" value="1"/>
</dbReference>
<dbReference type="PANTHER" id="PTHR33375:SF8">
    <property type="entry name" value="NUCLEOID OCCLUSION PROTEIN"/>
    <property type="match status" value="1"/>
</dbReference>
<dbReference type="STRING" id="520764.AN618_16220"/>
<sequence length="267" mass="31218">MWGGKKSEIINIPVDAIKPNPYQPRKNFDDESLKELTDSIRIYGVLQPIVVRRMGKNEYELIAGERRWRACQQAGLKEIPAIVRDVRETESAIMALIENLQRENLNFIEEAEGYRQLMDEHGLTQEQLAERLGKSQSTIANKIRILKMPEDILKIISQENLTERHARALLKLPEESLQREVLKKVVEKRLNVRQTEELVEKTLQRLEAREDSSRRKRTLKVAIKDIRIFINSVKKLVSNIKETGYKAEYKEYDRGDYIEVVVQIPKR</sequence>
<reference evidence="10 11" key="1">
    <citation type="submission" date="2015-12" db="EMBL/GenBank/DDBJ databases">
        <title>Draft genome sequnece of Fervidicola ferrireducens strain Y170.</title>
        <authorList>
            <person name="Patel B.K."/>
        </authorList>
    </citation>
    <scope>NUCLEOTIDE SEQUENCE [LARGE SCALE GENOMIC DNA]</scope>
    <source>
        <strain evidence="10 11">Y170</strain>
    </source>
</reference>
<feature type="domain" description="HTH cro/C1-type" evidence="9">
    <location>
        <begin position="115"/>
        <end position="141"/>
    </location>
</feature>
<dbReference type="FunCoup" id="A0A140L757">
    <property type="interactions" value="5"/>
</dbReference>
<dbReference type="GO" id="GO:0005694">
    <property type="term" value="C:chromosome"/>
    <property type="evidence" value="ECO:0007669"/>
    <property type="project" value="TreeGrafter"/>
</dbReference>
<organism evidence="10 11">
    <name type="scientific">Fervidicola ferrireducens</name>
    <dbReference type="NCBI Taxonomy" id="520764"/>
    <lineage>
        <taxon>Bacteria</taxon>
        <taxon>Bacillati</taxon>
        <taxon>Bacillota</taxon>
        <taxon>Clostridia</taxon>
        <taxon>Thermosediminibacterales</taxon>
        <taxon>Thermosediminibacteraceae</taxon>
        <taxon>Fervidicola</taxon>
    </lineage>
</organism>
<evidence type="ECO:0000256" key="2">
    <source>
        <dbReference type="ARBA" id="ARBA00006295"/>
    </source>
</evidence>
<comment type="caution">
    <text evidence="10">The sequence shown here is derived from an EMBL/GenBank/DDBJ whole genome shotgun (WGS) entry which is preliminary data.</text>
</comment>
<proteinExistence type="inferred from homology"/>
<feature type="coiled-coil region" evidence="8">
    <location>
        <begin position="86"/>
        <end position="117"/>
    </location>
</feature>
<dbReference type="SUPFAM" id="SSF110849">
    <property type="entry name" value="ParB/Sulfiredoxin"/>
    <property type="match status" value="1"/>
</dbReference>
<dbReference type="PATRIC" id="fig|520764.3.peg.1741"/>
<evidence type="ECO:0000256" key="7">
    <source>
        <dbReference type="ARBA" id="ARBA00023306"/>
    </source>
</evidence>
<dbReference type="PANTHER" id="PTHR33375">
    <property type="entry name" value="CHROMOSOME-PARTITIONING PROTEIN PARB-RELATED"/>
    <property type="match status" value="1"/>
</dbReference>
<keyword evidence="8" id="KW-0175">Coiled coil</keyword>
<dbReference type="AlphaFoldDB" id="A0A140L757"/>
<evidence type="ECO:0000256" key="6">
    <source>
        <dbReference type="ARBA" id="ARBA00023210"/>
    </source>
</evidence>
<dbReference type="InParanoid" id="A0A140L757"/>
<comment type="similarity">
    <text evidence="2">Belongs to the ParB family.</text>
</comment>
<dbReference type="InterPro" id="IPR041468">
    <property type="entry name" value="HTH_ParB/Spo0J"/>
</dbReference>
<dbReference type="InterPro" id="IPR003115">
    <property type="entry name" value="ParB_N"/>
</dbReference>
<dbReference type="NCBIfam" id="TIGR04285">
    <property type="entry name" value="nucleoid_noc"/>
    <property type="match status" value="1"/>
</dbReference>
<evidence type="ECO:0000256" key="1">
    <source>
        <dbReference type="ARBA" id="ARBA00004453"/>
    </source>
</evidence>
<evidence type="ECO:0000259" key="9">
    <source>
        <dbReference type="PROSITE" id="PS50943"/>
    </source>
</evidence>
<dbReference type="Gene3D" id="1.10.10.2830">
    <property type="match status" value="1"/>
</dbReference>
<dbReference type="NCBIfam" id="TIGR00180">
    <property type="entry name" value="parB_part"/>
    <property type="match status" value="1"/>
</dbReference>